<accession>A0A1E3Q3X5</accession>
<protein>
    <submittedName>
        <fullName evidence="2">Uncharacterized protein</fullName>
    </submittedName>
</protein>
<evidence type="ECO:0000313" key="3">
    <source>
        <dbReference type="Proteomes" id="UP000094385"/>
    </source>
</evidence>
<organism evidence="2 3">
    <name type="scientific">Lipomyces starkeyi NRRL Y-11557</name>
    <dbReference type="NCBI Taxonomy" id="675824"/>
    <lineage>
        <taxon>Eukaryota</taxon>
        <taxon>Fungi</taxon>
        <taxon>Dikarya</taxon>
        <taxon>Ascomycota</taxon>
        <taxon>Saccharomycotina</taxon>
        <taxon>Lipomycetes</taxon>
        <taxon>Lipomycetales</taxon>
        <taxon>Lipomycetaceae</taxon>
        <taxon>Lipomyces</taxon>
    </lineage>
</organism>
<keyword evidence="3" id="KW-1185">Reference proteome</keyword>
<feature type="compositionally biased region" description="Polar residues" evidence="1">
    <location>
        <begin position="151"/>
        <end position="165"/>
    </location>
</feature>
<reference evidence="2 3" key="1">
    <citation type="journal article" date="2016" name="Proc. Natl. Acad. Sci. U.S.A.">
        <title>Comparative genomics of biotechnologically important yeasts.</title>
        <authorList>
            <person name="Riley R."/>
            <person name="Haridas S."/>
            <person name="Wolfe K.H."/>
            <person name="Lopes M.R."/>
            <person name="Hittinger C.T."/>
            <person name="Goeker M."/>
            <person name="Salamov A.A."/>
            <person name="Wisecaver J.H."/>
            <person name="Long T.M."/>
            <person name="Calvey C.H."/>
            <person name="Aerts A.L."/>
            <person name="Barry K.W."/>
            <person name="Choi C."/>
            <person name="Clum A."/>
            <person name="Coughlan A.Y."/>
            <person name="Deshpande S."/>
            <person name="Douglass A.P."/>
            <person name="Hanson S.J."/>
            <person name="Klenk H.-P."/>
            <person name="LaButti K.M."/>
            <person name="Lapidus A."/>
            <person name="Lindquist E.A."/>
            <person name="Lipzen A.M."/>
            <person name="Meier-Kolthoff J.P."/>
            <person name="Ohm R.A."/>
            <person name="Otillar R.P."/>
            <person name="Pangilinan J.L."/>
            <person name="Peng Y."/>
            <person name="Rokas A."/>
            <person name="Rosa C.A."/>
            <person name="Scheuner C."/>
            <person name="Sibirny A.A."/>
            <person name="Slot J.C."/>
            <person name="Stielow J.B."/>
            <person name="Sun H."/>
            <person name="Kurtzman C.P."/>
            <person name="Blackwell M."/>
            <person name="Grigoriev I.V."/>
            <person name="Jeffries T.W."/>
        </authorList>
    </citation>
    <scope>NUCLEOTIDE SEQUENCE [LARGE SCALE GENOMIC DNA]</scope>
    <source>
        <strain evidence="2 3">NRRL Y-11557</strain>
    </source>
</reference>
<evidence type="ECO:0000313" key="2">
    <source>
        <dbReference type="EMBL" id="ODQ72351.1"/>
    </source>
</evidence>
<name>A0A1E3Q3X5_LIPST</name>
<feature type="compositionally biased region" description="Low complexity" evidence="1">
    <location>
        <begin position="166"/>
        <end position="176"/>
    </location>
</feature>
<dbReference type="AlphaFoldDB" id="A0A1E3Q3X5"/>
<proteinExistence type="predicted"/>
<dbReference type="Proteomes" id="UP000094385">
    <property type="component" value="Unassembled WGS sequence"/>
</dbReference>
<gene>
    <name evidence="2" type="ORF">LIPSTDRAFT_27913</name>
</gene>
<feature type="region of interest" description="Disordered" evidence="1">
    <location>
        <begin position="138"/>
        <end position="176"/>
    </location>
</feature>
<sequence length="189" mass="21112">MIYLNSRSKVSVARQILILHHDRRRPVVHTPTRSIDVGCHYASAPLIPSRGGTGVSSVFICYPHQQSPCQSGRRGAGTEGCLALTCSNIKSSTCSAHRCSYRRSSCSCRELGQDEVFEFIVVFERHEHSTVWTSMSRKPVHRARHERPQSCPRTVTTTRQPSSVNSMPSSGTFSTSSTIYRWPSCLLSR</sequence>
<dbReference type="EMBL" id="KV454295">
    <property type="protein sequence ID" value="ODQ72351.1"/>
    <property type="molecule type" value="Genomic_DNA"/>
</dbReference>
<feature type="non-terminal residue" evidence="2">
    <location>
        <position position="189"/>
    </location>
</feature>
<evidence type="ECO:0000256" key="1">
    <source>
        <dbReference type="SAM" id="MobiDB-lite"/>
    </source>
</evidence>